<proteinExistence type="inferred from homology"/>
<dbReference type="AlphaFoldDB" id="A0A6I6MQ95"/>
<evidence type="ECO:0000256" key="1">
    <source>
        <dbReference type="ARBA" id="ARBA00006817"/>
    </source>
</evidence>
<dbReference type="Pfam" id="PF08327">
    <property type="entry name" value="AHSA1"/>
    <property type="match status" value="1"/>
</dbReference>
<dbReference type="Gene3D" id="3.30.530.20">
    <property type="match status" value="1"/>
</dbReference>
<dbReference type="InterPro" id="IPR023393">
    <property type="entry name" value="START-like_dom_sf"/>
</dbReference>
<evidence type="ECO:0000313" key="4">
    <source>
        <dbReference type="Proteomes" id="UP000431269"/>
    </source>
</evidence>
<comment type="similarity">
    <text evidence="1">Belongs to the AHA1 family.</text>
</comment>
<evidence type="ECO:0000259" key="2">
    <source>
        <dbReference type="Pfam" id="PF08327"/>
    </source>
</evidence>
<dbReference type="CDD" id="cd07814">
    <property type="entry name" value="SRPBCC_CalC_Aha1-like"/>
    <property type="match status" value="1"/>
</dbReference>
<protein>
    <submittedName>
        <fullName evidence="3">Activator of Hsp90 ATPase</fullName>
    </submittedName>
</protein>
<keyword evidence="4" id="KW-1185">Reference proteome</keyword>
<dbReference type="Proteomes" id="UP000431269">
    <property type="component" value="Chromosome"/>
</dbReference>
<dbReference type="KEGG" id="tsv:DSM104635_03200"/>
<name>A0A6I6MQ95_9CAUL</name>
<dbReference type="SUPFAM" id="SSF55961">
    <property type="entry name" value="Bet v1-like"/>
    <property type="match status" value="1"/>
</dbReference>
<dbReference type="EMBL" id="CP047045">
    <property type="protein sequence ID" value="QGZ96341.1"/>
    <property type="molecule type" value="Genomic_DNA"/>
</dbReference>
<reference evidence="4" key="1">
    <citation type="submission" date="2019-12" db="EMBL/GenBank/DDBJ databases">
        <title>Complete genome of Terracaulis silvestris 0127_4.</title>
        <authorList>
            <person name="Vieira S."/>
            <person name="Riedel T."/>
            <person name="Sproer C."/>
            <person name="Pascual J."/>
            <person name="Boedeker C."/>
            <person name="Overmann J."/>
        </authorList>
    </citation>
    <scope>NUCLEOTIDE SEQUENCE [LARGE SCALE GENOMIC DNA]</scope>
    <source>
        <strain evidence="4">0127_4</strain>
    </source>
</reference>
<gene>
    <name evidence="3" type="ORF">DSM104635_03200</name>
</gene>
<feature type="domain" description="Activator of Hsp90 ATPase homologue 1/2-like C-terminal" evidence="2">
    <location>
        <begin position="11"/>
        <end position="130"/>
    </location>
</feature>
<accession>A0A6I6MQ95</accession>
<dbReference type="InterPro" id="IPR013538">
    <property type="entry name" value="ASHA1/2-like_C"/>
</dbReference>
<dbReference type="RefSeq" id="WP_158767138.1">
    <property type="nucleotide sequence ID" value="NZ_CP047045.1"/>
</dbReference>
<organism evidence="3 4">
    <name type="scientific">Terricaulis silvestris</name>
    <dbReference type="NCBI Taxonomy" id="2686094"/>
    <lineage>
        <taxon>Bacteria</taxon>
        <taxon>Pseudomonadati</taxon>
        <taxon>Pseudomonadota</taxon>
        <taxon>Alphaproteobacteria</taxon>
        <taxon>Caulobacterales</taxon>
        <taxon>Caulobacteraceae</taxon>
        <taxon>Terricaulis</taxon>
    </lineage>
</organism>
<sequence length="148" mass="16300">MPDILHAVGIKAAPNAVFDTLTTLKGLSGWWTSDTRGDASAGGTIQFRFGEKARVDAKVLELKRGELVLWEILDAHADWIGTRVRFDLKQDGAITLVMFKHEGWNSPTDFMHHCSTKWAVFLISLKALLEEGAGSPFPHDVQIVSKAA</sequence>
<evidence type="ECO:0000313" key="3">
    <source>
        <dbReference type="EMBL" id="QGZ96341.1"/>
    </source>
</evidence>